<evidence type="ECO:0000256" key="1">
    <source>
        <dbReference type="ARBA" id="ARBA00022750"/>
    </source>
</evidence>
<dbReference type="PANTHER" id="PTHR11439">
    <property type="entry name" value="GAG-POL-RELATED RETROTRANSPOSON"/>
    <property type="match status" value="1"/>
</dbReference>
<dbReference type="EMBL" id="BKCJ010024465">
    <property type="protein sequence ID" value="GEV47073.1"/>
    <property type="molecule type" value="Genomic_DNA"/>
</dbReference>
<feature type="domain" description="Reverse transcriptase Ty1/copia-type" evidence="3">
    <location>
        <begin position="718"/>
        <end position="849"/>
    </location>
</feature>
<evidence type="ECO:0000313" key="7">
    <source>
        <dbReference type="EMBL" id="GEV47073.1"/>
    </source>
</evidence>
<dbReference type="InterPro" id="IPR054722">
    <property type="entry name" value="PolX-like_BBD"/>
</dbReference>
<reference evidence="7" key="1">
    <citation type="journal article" date="2019" name="Sci. Rep.">
        <title>Draft genome of Tanacetum cinerariifolium, the natural source of mosquito coil.</title>
        <authorList>
            <person name="Yamashiro T."/>
            <person name="Shiraishi A."/>
            <person name="Satake H."/>
            <person name="Nakayama K."/>
        </authorList>
    </citation>
    <scope>NUCLEOTIDE SEQUENCE</scope>
</reference>
<protein>
    <recommendedName>
        <fullName evidence="8">Retrovirus-related Pol polyprotein from transposon TNT 1-94</fullName>
    </recommendedName>
</protein>
<feature type="domain" description="Retrovirus-related Pol polyprotein from transposon TNT 1-94-like beta-barrel" evidence="5">
    <location>
        <begin position="390"/>
        <end position="436"/>
    </location>
</feature>
<dbReference type="Pfam" id="PF25597">
    <property type="entry name" value="SH3_retrovirus"/>
    <property type="match status" value="1"/>
</dbReference>
<feature type="domain" description="GAG-pre-integrase" evidence="4">
    <location>
        <begin position="457"/>
        <end position="527"/>
    </location>
</feature>
<sequence>MTTPFATSITDSQMHNNIMAAGLRDRPPMLAMGRYAQWRSRFLRYIDTRPNGYALRKCILECPYTLSTVVVPAVPAQKILQRFLNIQQLRHSRLCLLKTKLIMNQKKEAIHLILTGIGDEVYSTVNACKTALEITSSNPRNKNVDTTLRYRNDNQSGQFGSQRTVNVAGAKENVGNPIEKMLLCKQAEEGVPLQEEHVDWLADMDDEIDEQELEAHYSFMAKIQEVVSLESNSNAKPLEQDDSDVTSDSSDMCENDIQTDQNAEDECAVLANLIANLKLDVDENKKIQKQLKKENTSLAHELKECKSILAETSKTLEESNSIRDSCLVALQTKQTEFKKYKSCNNRIVDYDKLEFVKEKHDELVKQSILTKSHYEGLVKEKIKIVQLIIFIVDSGCTKHMTGNLSLLCKFVEKYIGTVHFGNDQFAPILGYGDLKSTYFVRDLQGNDLLTGNRGSDLYTISLQESNTLTPICLMAKASPTQAWLWHQRLSHLNFDYINLLSKKDVVIGLPKLKYVKDQICSSCEVSKAKISSFKTKTVPSSKGRLNLLHMDFCGPIRVASINGKKYILGYCVYNKRTILIVESIHLKFNEIKEMYETSVANDTSSLIPQRQKALDYDNSDPDTQIQNVLPSADTTVPSQQELDLLFGLLYDEFFNAEIHPSQCKQDENLQQILKMGMFTLTVSTAEPKNIKEAMPDSAWINAMQEELHQFDRLEVWELVDKPFGKNEEGIDFKESFAPVSRLEAVWIFVAYVAHKSFLIYQMDVKTAFLNGPLKEEVNVAQPDGFVYPDHPEKVYRLRKALYGLKQAPRAWYDELLNFLISKGFTKGNIDPTLFMIRYGEDILLVQIYAKYALEILRKHGVEKGQSIGTPMATKPKLDADMSGKLVDQTDYRSKIESLMYLTSSRPDIVQADSGFEQTTFSYADHAGCIDTRKSTSGGIQFLGDKFVSWMSKKQDCTVMSSAETEYVALSGIMPTKIELTLEQSQQGVSNDVLIMKSKARPYLSCTHCGFNDHCPNDCRNYPECEICGSYDYFTSEHNRVIQIRGGVLTESSKSSESSIGDHLGKFDAKADDGYFLGYSFNSKAFRLFNTKRQQIKETYHIRFDERIKATRFINTSVDVIGIDDSSRYPPDEFLQEDDSSRQYQTNFDISYYIIPHGRSLTEHTQEKHVFEVIAPNKQNNPQTANVEEPKKVSEALKHPRRIDAMQEELNQFYRNKVWTFVPLPYEKIVIASKWVFKNKMDKDGIVTKNKARLVTQGYSQEEGIDYDKTFTPMARMESISIFFPFATYMNFIVFQMNVKSVFLNGKLKEEVYVKQPSGFEISEFPDYVVQPTDEEETQSPSSNKDKPESSHASETEESDSDSSCPAVLKKYDITLPLTERKLVKYLQKLSQALYNRIIADYWNKHEEVVASYADLRDSVEGYYDENVDHNDQTDNLIKETMKTIDNISKAGIAERAKLLKAFNSL</sequence>
<proteinExistence type="predicted"/>
<evidence type="ECO:0008006" key="8">
    <source>
        <dbReference type="Google" id="ProtNLM"/>
    </source>
</evidence>
<evidence type="ECO:0000259" key="6">
    <source>
        <dbReference type="Pfam" id="PF25597"/>
    </source>
</evidence>
<evidence type="ECO:0000259" key="3">
    <source>
        <dbReference type="Pfam" id="PF07727"/>
    </source>
</evidence>
<evidence type="ECO:0000256" key="2">
    <source>
        <dbReference type="SAM" id="MobiDB-lite"/>
    </source>
</evidence>
<evidence type="ECO:0000259" key="4">
    <source>
        <dbReference type="Pfam" id="PF13976"/>
    </source>
</evidence>
<feature type="domain" description="Retroviral polymerase SH3-like" evidence="6">
    <location>
        <begin position="1062"/>
        <end position="1106"/>
    </location>
</feature>
<dbReference type="Pfam" id="PF22936">
    <property type="entry name" value="Pol_BBD"/>
    <property type="match status" value="1"/>
</dbReference>
<feature type="compositionally biased region" description="Basic and acidic residues" evidence="2">
    <location>
        <begin position="1343"/>
        <end position="1354"/>
    </location>
</feature>
<name>A0A699GSD8_TANCI</name>
<keyword evidence="1" id="KW-0645">Protease</keyword>
<feature type="region of interest" description="Disordered" evidence="2">
    <location>
        <begin position="1332"/>
        <end position="1363"/>
    </location>
</feature>
<dbReference type="InterPro" id="IPR013103">
    <property type="entry name" value="RVT_2"/>
</dbReference>
<dbReference type="PANTHER" id="PTHR11439:SF509">
    <property type="entry name" value="RNA-DIRECTED DNA POLYMERASE"/>
    <property type="match status" value="1"/>
</dbReference>
<gene>
    <name evidence="7" type="ORF">Tci_119050</name>
</gene>
<feature type="region of interest" description="Disordered" evidence="2">
    <location>
        <begin position="231"/>
        <end position="253"/>
    </location>
</feature>
<dbReference type="GO" id="GO:0004190">
    <property type="term" value="F:aspartic-type endopeptidase activity"/>
    <property type="evidence" value="ECO:0007669"/>
    <property type="project" value="UniProtKB-KW"/>
</dbReference>
<dbReference type="SUPFAM" id="SSF56672">
    <property type="entry name" value="DNA/RNA polymerases"/>
    <property type="match status" value="1"/>
</dbReference>
<dbReference type="Pfam" id="PF13976">
    <property type="entry name" value="gag_pre-integrs"/>
    <property type="match status" value="1"/>
</dbReference>
<keyword evidence="1" id="KW-0064">Aspartyl protease</keyword>
<evidence type="ECO:0000259" key="5">
    <source>
        <dbReference type="Pfam" id="PF22936"/>
    </source>
</evidence>
<comment type="caution">
    <text evidence="7">The sequence shown here is derived from an EMBL/GenBank/DDBJ whole genome shotgun (WGS) entry which is preliminary data.</text>
</comment>
<dbReference type="InterPro" id="IPR057670">
    <property type="entry name" value="SH3_retrovirus"/>
</dbReference>
<dbReference type="CDD" id="cd09272">
    <property type="entry name" value="RNase_HI_RT_Ty1"/>
    <property type="match status" value="1"/>
</dbReference>
<dbReference type="InterPro" id="IPR043502">
    <property type="entry name" value="DNA/RNA_pol_sf"/>
</dbReference>
<dbReference type="Pfam" id="PF07727">
    <property type="entry name" value="RVT_2"/>
    <property type="match status" value="2"/>
</dbReference>
<dbReference type="InterPro" id="IPR025724">
    <property type="entry name" value="GAG-pre-integrase_dom"/>
</dbReference>
<accession>A0A699GSD8</accession>
<feature type="domain" description="Reverse transcriptase Ty1/copia-type" evidence="3">
    <location>
        <begin position="1215"/>
        <end position="1329"/>
    </location>
</feature>
<organism evidence="7">
    <name type="scientific">Tanacetum cinerariifolium</name>
    <name type="common">Dalmatian daisy</name>
    <name type="synonym">Chrysanthemum cinerariifolium</name>
    <dbReference type="NCBI Taxonomy" id="118510"/>
    <lineage>
        <taxon>Eukaryota</taxon>
        <taxon>Viridiplantae</taxon>
        <taxon>Streptophyta</taxon>
        <taxon>Embryophyta</taxon>
        <taxon>Tracheophyta</taxon>
        <taxon>Spermatophyta</taxon>
        <taxon>Magnoliopsida</taxon>
        <taxon>eudicotyledons</taxon>
        <taxon>Gunneridae</taxon>
        <taxon>Pentapetalae</taxon>
        <taxon>asterids</taxon>
        <taxon>campanulids</taxon>
        <taxon>Asterales</taxon>
        <taxon>Asteraceae</taxon>
        <taxon>Asteroideae</taxon>
        <taxon>Anthemideae</taxon>
        <taxon>Anthemidinae</taxon>
        <taxon>Tanacetum</taxon>
    </lineage>
</organism>
<keyword evidence="1" id="KW-0378">Hydrolase</keyword>